<sequence>MNTSSDGHYLDLPNARLVPTRTVLRTQKQLQSAIKFHAMLCIHGGVGLGKTLTVRTCLRDLAPDATLFFQFHRHCHLTEIKKAVAAAIDIPDSTRGLNTRISDALAERPYVLVFDETQGLTTDALEWVRTLWDTVCPRPTVVFVGAEDTRRHLRRRPALASRVTQWPRFKPLHPAEVVKHMPHYHPVWSKTNDEDLLWLDDAACRGNFRDWAKLTSAIQELLTEQGQPLDGFTRDIAREALDTFDPSDLHLAPDDEPDDEL</sequence>
<reference evidence="2 3" key="1">
    <citation type="submission" date="2024-11" db="EMBL/GenBank/DDBJ databases">
        <title>The Natural Products Discovery Center: Release of the First 8490 Sequenced Strains for Exploring Actinobacteria Biosynthetic Diversity.</title>
        <authorList>
            <person name="Kalkreuter E."/>
            <person name="Kautsar S.A."/>
            <person name="Yang D."/>
            <person name="Bader C.D."/>
            <person name="Teijaro C.N."/>
            <person name="Fluegel L."/>
            <person name="Davis C.M."/>
            <person name="Simpson J.R."/>
            <person name="Lauterbach L."/>
            <person name="Steele A.D."/>
            <person name="Gui C."/>
            <person name="Meng S."/>
            <person name="Li G."/>
            <person name="Viehrig K."/>
            <person name="Ye F."/>
            <person name="Su P."/>
            <person name="Kiefer A.F."/>
            <person name="Nichols A."/>
            <person name="Cepeda A.J."/>
            <person name="Yan W."/>
            <person name="Fan B."/>
            <person name="Jiang Y."/>
            <person name="Adhikari A."/>
            <person name="Zheng C.-J."/>
            <person name="Schuster L."/>
            <person name="Cowan T.M."/>
            <person name="Smanski M.J."/>
            <person name="Chevrette M.G."/>
            <person name="De Carvalho L.P.S."/>
            <person name="Shen B."/>
        </authorList>
    </citation>
    <scope>NUCLEOTIDE SEQUENCE [LARGE SCALE GENOMIC DNA]</scope>
    <source>
        <strain evidence="2 3">NPDC020863</strain>
    </source>
</reference>
<dbReference type="EMBL" id="JBJDQH010000033">
    <property type="protein sequence ID" value="MFK4272845.1"/>
    <property type="molecule type" value="Genomic_DNA"/>
</dbReference>
<dbReference type="SUPFAM" id="SSF52540">
    <property type="entry name" value="P-loop containing nucleoside triphosphate hydrolases"/>
    <property type="match status" value="1"/>
</dbReference>
<protein>
    <submittedName>
        <fullName evidence="2">AAA family ATPase</fullName>
    </submittedName>
</protein>
<feature type="domain" description="ORC1/DEAH AAA+ ATPase" evidence="1">
    <location>
        <begin position="39"/>
        <end position="150"/>
    </location>
</feature>
<comment type="caution">
    <text evidence="2">The sequence shown here is derived from an EMBL/GenBank/DDBJ whole genome shotgun (WGS) entry which is preliminary data.</text>
</comment>
<dbReference type="InterPro" id="IPR027417">
    <property type="entry name" value="P-loop_NTPase"/>
</dbReference>
<gene>
    <name evidence="2" type="ORF">ACI2L5_49465</name>
</gene>
<dbReference type="PANTHER" id="PTHR35894">
    <property type="entry name" value="GENERAL SECRETION PATHWAY PROTEIN A-RELATED"/>
    <property type="match status" value="1"/>
</dbReference>
<evidence type="ECO:0000313" key="3">
    <source>
        <dbReference type="Proteomes" id="UP001620295"/>
    </source>
</evidence>
<dbReference type="Proteomes" id="UP001620295">
    <property type="component" value="Unassembled WGS sequence"/>
</dbReference>
<name>A0ABW8M7A4_9ACTN</name>
<dbReference type="PANTHER" id="PTHR35894:SF1">
    <property type="entry name" value="PHOSPHORIBULOKINASE _ URIDINE KINASE FAMILY"/>
    <property type="match status" value="1"/>
</dbReference>
<dbReference type="InterPro" id="IPR052026">
    <property type="entry name" value="ExeA_AAA_ATPase_DNA-bind"/>
</dbReference>
<accession>A0ABW8M7A4</accession>
<evidence type="ECO:0000259" key="1">
    <source>
        <dbReference type="Pfam" id="PF13401"/>
    </source>
</evidence>
<dbReference type="Pfam" id="PF13401">
    <property type="entry name" value="AAA_22"/>
    <property type="match status" value="1"/>
</dbReference>
<dbReference type="InterPro" id="IPR049945">
    <property type="entry name" value="AAA_22"/>
</dbReference>
<proteinExistence type="predicted"/>
<dbReference type="Gene3D" id="3.40.50.300">
    <property type="entry name" value="P-loop containing nucleotide triphosphate hydrolases"/>
    <property type="match status" value="1"/>
</dbReference>
<evidence type="ECO:0000313" key="2">
    <source>
        <dbReference type="EMBL" id="MFK4272845.1"/>
    </source>
</evidence>
<organism evidence="2 3">
    <name type="scientific">Streptomyces milbemycinicus</name>
    <dbReference type="NCBI Taxonomy" id="476552"/>
    <lineage>
        <taxon>Bacteria</taxon>
        <taxon>Bacillati</taxon>
        <taxon>Actinomycetota</taxon>
        <taxon>Actinomycetes</taxon>
        <taxon>Kitasatosporales</taxon>
        <taxon>Streptomycetaceae</taxon>
        <taxon>Streptomyces</taxon>
    </lineage>
</organism>
<dbReference type="RefSeq" id="WP_404749003.1">
    <property type="nucleotide sequence ID" value="NZ_JBJDQH010000033.1"/>
</dbReference>
<keyword evidence="3" id="KW-1185">Reference proteome</keyword>